<proteinExistence type="inferred from homology"/>
<dbReference type="Pfam" id="PF03466">
    <property type="entry name" value="LysR_substrate"/>
    <property type="match status" value="1"/>
</dbReference>
<dbReference type="PROSITE" id="PS50931">
    <property type="entry name" value="HTH_LYSR"/>
    <property type="match status" value="1"/>
</dbReference>
<comment type="similarity">
    <text evidence="1">Belongs to the LysR transcriptional regulatory family.</text>
</comment>
<feature type="domain" description="HTH lysR-type" evidence="5">
    <location>
        <begin position="1"/>
        <end position="57"/>
    </location>
</feature>
<accession>A0ABS4MBX8</accession>
<dbReference type="InterPro" id="IPR050950">
    <property type="entry name" value="HTH-type_LysR_regulators"/>
</dbReference>
<dbReference type="InterPro" id="IPR005119">
    <property type="entry name" value="LysR_subst-bd"/>
</dbReference>
<sequence length="314" mass="36541">MNKDYTYIKTVAENQGLTAAAEQLYVSVSALSKFIKNKETELGITLFIRDGKKFKLTYAGQKYLEYERKVYLLRQNFENEILNHNQYAKKTLRIGFPLSLAQIVVSKVIKTFKKRYPNVLLQIHEDKAVNLNQMLEKNRLDLILTLKEIDHPDDYAIYPLLDGQVALVGHNTNKYVINSKFRTNFSYPWIDIDIAKKIPIIALRKHSYYMELFKTYLLTETGKEPNVNITLSSIEHVLLAIKSDLGWAPLPDFLIWLNNFKNLDLYSWGRQPLDTHLMLICSKVASKSPAAQEFIKICSEKIWKEVDKYDKHTL</sequence>
<dbReference type="Pfam" id="PF00126">
    <property type="entry name" value="HTH_1"/>
    <property type="match status" value="1"/>
</dbReference>
<evidence type="ECO:0000256" key="3">
    <source>
        <dbReference type="ARBA" id="ARBA00023125"/>
    </source>
</evidence>
<evidence type="ECO:0000256" key="1">
    <source>
        <dbReference type="ARBA" id="ARBA00009437"/>
    </source>
</evidence>
<keyword evidence="7" id="KW-1185">Reference proteome</keyword>
<dbReference type="Gene3D" id="1.10.10.10">
    <property type="entry name" value="Winged helix-like DNA-binding domain superfamily/Winged helix DNA-binding domain"/>
    <property type="match status" value="1"/>
</dbReference>
<dbReference type="Proteomes" id="UP001519292">
    <property type="component" value="Unassembled WGS sequence"/>
</dbReference>
<dbReference type="PANTHER" id="PTHR30419">
    <property type="entry name" value="HTH-TYPE TRANSCRIPTIONAL REGULATOR YBHD"/>
    <property type="match status" value="1"/>
</dbReference>
<protein>
    <submittedName>
        <fullName evidence="6">DNA-binding transcriptional LysR family regulator</fullName>
    </submittedName>
</protein>
<reference evidence="6 7" key="1">
    <citation type="submission" date="2021-03" db="EMBL/GenBank/DDBJ databases">
        <title>Genomic Encyclopedia of Type Strains, Phase IV (KMG-IV): sequencing the most valuable type-strain genomes for metagenomic binning, comparative biology and taxonomic classification.</title>
        <authorList>
            <person name="Goeker M."/>
        </authorList>
    </citation>
    <scope>NUCLEOTIDE SEQUENCE [LARGE SCALE GENOMIC DNA]</scope>
    <source>
        <strain evidence="6 7">DSM 101872</strain>
    </source>
</reference>
<dbReference type="RefSeq" id="WP_209685645.1">
    <property type="nucleotide sequence ID" value="NZ_JAGGLU010000001.1"/>
</dbReference>
<comment type="caution">
    <text evidence="6">The sequence shown here is derived from an EMBL/GenBank/DDBJ whole genome shotgun (WGS) entry which is preliminary data.</text>
</comment>
<evidence type="ECO:0000313" key="6">
    <source>
        <dbReference type="EMBL" id="MBP2057118.1"/>
    </source>
</evidence>
<dbReference type="GO" id="GO:0003677">
    <property type="term" value="F:DNA binding"/>
    <property type="evidence" value="ECO:0007669"/>
    <property type="project" value="UniProtKB-KW"/>
</dbReference>
<dbReference type="InterPro" id="IPR036388">
    <property type="entry name" value="WH-like_DNA-bd_sf"/>
</dbReference>
<dbReference type="SUPFAM" id="SSF53850">
    <property type="entry name" value="Periplasmic binding protein-like II"/>
    <property type="match status" value="1"/>
</dbReference>
<keyword evidence="4" id="KW-0804">Transcription</keyword>
<evidence type="ECO:0000256" key="2">
    <source>
        <dbReference type="ARBA" id="ARBA00023015"/>
    </source>
</evidence>
<dbReference type="SUPFAM" id="SSF46785">
    <property type="entry name" value="Winged helix' DNA-binding domain"/>
    <property type="match status" value="1"/>
</dbReference>
<gene>
    <name evidence="6" type="ORF">J2Z60_000280</name>
</gene>
<dbReference type="InterPro" id="IPR036390">
    <property type="entry name" value="WH_DNA-bd_sf"/>
</dbReference>
<dbReference type="CDD" id="cd05466">
    <property type="entry name" value="PBP2_LTTR_substrate"/>
    <property type="match status" value="1"/>
</dbReference>
<evidence type="ECO:0000259" key="5">
    <source>
        <dbReference type="PROSITE" id="PS50931"/>
    </source>
</evidence>
<organism evidence="6 7">
    <name type="scientific">Lactobacillus colini</name>
    <dbReference type="NCBI Taxonomy" id="1819254"/>
    <lineage>
        <taxon>Bacteria</taxon>
        <taxon>Bacillati</taxon>
        <taxon>Bacillota</taxon>
        <taxon>Bacilli</taxon>
        <taxon>Lactobacillales</taxon>
        <taxon>Lactobacillaceae</taxon>
        <taxon>Lactobacillus</taxon>
    </lineage>
</organism>
<evidence type="ECO:0000256" key="4">
    <source>
        <dbReference type="ARBA" id="ARBA00023163"/>
    </source>
</evidence>
<name>A0ABS4MBX8_9LACO</name>
<dbReference type="Gene3D" id="3.40.190.290">
    <property type="match status" value="1"/>
</dbReference>
<keyword evidence="2" id="KW-0805">Transcription regulation</keyword>
<keyword evidence="3 6" id="KW-0238">DNA-binding</keyword>
<dbReference type="EMBL" id="JAGGLU010000001">
    <property type="protein sequence ID" value="MBP2057118.1"/>
    <property type="molecule type" value="Genomic_DNA"/>
</dbReference>
<dbReference type="InterPro" id="IPR000847">
    <property type="entry name" value="LysR_HTH_N"/>
</dbReference>
<evidence type="ECO:0000313" key="7">
    <source>
        <dbReference type="Proteomes" id="UP001519292"/>
    </source>
</evidence>